<accession>A0A1Q5Q1T7</accession>
<sequence length="61" mass="6561">MTLSAADGDLVVLLAHGNTWCCPTSRPSGRRRPPRSGATLPPGSQTNGARVEHVQTFYRRG</sequence>
<dbReference type="Proteomes" id="UP000185628">
    <property type="component" value="Unassembled WGS sequence"/>
</dbReference>
<evidence type="ECO:0000313" key="3">
    <source>
        <dbReference type="Proteomes" id="UP000185628"/>
    </source>
</evidence>
<evidence type="ECO:0000313" key="2">
    <source>
        <dbReference type="EMBL" id="OKL53689.1"/>
    </source>
</evidence>
<gene>
    <name evidence="2" type="ORF">BSZ39_08140</name>
</gene>
<organism evidence="2 3">
    <name type="scientific">Bowdeniella nasicola</name>
    <dbReference type="NCBI Taxonomy" id="208480"/>
    <lineage>
        <taxon>Bacteria</taxon>
        <taxon>Bacillati</taxon>
        <taxon>Actinomycetota</taxon>
        <taxon>Actinomycetes</taxon>
        <taxon>Actinomycetales</taxon>
        <taxon>Actinomycetaceae</taxon>
        <taxon>Bowdeniella</taxon>
    </lineage>
</organism>
<protein>
    <submittedName>
        <fullName evidence="2">Uncharacterized protein</fullName>
    </submittedName>
</protein>
<comment type="caution">
    <text evidence="2">The sequence shown here is derived from an EMBL/GenBank/DDBJ whole genome shotgun (WGS) entry which is preliminary data.</text>
</comment>
<dbReference type="EMBL" id="MQVR01000045">
    <property type="protein sequence ID" value="OKL53689.1"/>
    <property type="molecule type" value="Genomic_DNA"/>
</dbReference>
<proteinExistence type="predicted"/>
<evidence type="ECO:0000256" key="1">
    <source>
        <dbReference type="SAM" id="MobiDB-lite"/>
    </source>
</evidence>
<name>A0A1Q5Q1T7_9ACTO</name>
<feature type="region of interest" description="Disordered" evidence="1">
    <location>
        <begin position="22"/>
        <end position="53"/>
    </location>
</feature>
<reference evidence="3" key="1">
    <citation type="submission" date="2016-12" db="EMBL/GenBank/DDBJ databases">
        <authorList>
            <person name="Meng X."/>
        </authorList>
    </citation>
    <scope>NUCLEOTIDE SEQUENCE [LARGE SCALE GENOMIC DNA]</scope>
    <source>
        <strain evidence="3">DSM 19116</strain>
    </source>
</reference>
<dbReference type="AlphaFoldDB" id="A0A1Q5Q1T7"/>
<keyword evidence="3" id="KW-1185">Reference proteome</keyword>